<evidence type="ECO:0000256" key="13">
    <source>
        <dbReference type="PIRSR" id="PIRSR001558-1"/>
    </source>
</evidence>
<feature type="binding site" evidence="13">
    <location>
        <begin position="388"/>
        <end position="391"/>
    </location>
    <ligand>
        <name>ATP</name>
        <dbReference type="ChEBI" id="CHEBI:30616"/>
    </ligand>
</feature>
<dbReference type="PANTHER" id="PTHR11130:SF0">
    <property type="entry name" value="GLUTATHIONE SYNTHETASE"/>
    <property type="match status" value="1"/>
</dbReference>
<feature type="binding site" evidence="13">
    <location>
        <position position="448"/>
    </location>
    <ligand>
        <name>ATP</name>
        <dbReference type="ChEBI" id="CHEBI:30616"/>
    </ligand>
</feature>
<evidence type="ECO:0000256" key="11">
    <source>
        <dbReference type="ARBA" id="ARBA00048871"/>
    </source>
</evidence>
<keyword evidence="10 12" id="KW-0460">Magnesium</keyword>
<dbReference type="UniPathway" id="UPA00142">
    <property type="reaction ID" value="UER00210"/>
</dbReference>
<dbReference type="EC" id="6.3.2.3" evidence="3 12"/>
<dbReference type="SUPFAM" id="SSF52440">
    <property type="entry name" value="PreATP-grasp domain"/>
    <property type="match status" value="1"/>
</dbReference>
<evidence type="ECO:0000256" key="8">
    <source>
        <dbReference type="ARBA" id="ARBA00022741"/>
    </source>
</evidence>
<dbReference type="InterPro" id="IPR004887">
    <property type="entry name" value="GSH_synth_subst-bd"/>
</dbReference>
<evidence type="ECO:0000256" key="6">
    <source>
        <dbReference type="ARBA" id="ARBA00022684"/>
    </source>
</evidence>
<dbReference type="PIRSF" id="PIRSF001558">
    <property type="entry name" value="GSHase"/>
    <property type="match status" value="1"/>
</dbReference>
<keyword evidence="9 12" id="KW-0067">ATP-binding</keyword>
<dbReference type="Proteomes" id="UP000681722">
    <property type="component" value="Unassembled WGS sequence"/>
</dbReference>
<dbReference type="InterPro" id="IPR037013">
    <property type="entry name" value="GSH-S_sub-bd_sf"/>
</dbReference>
<dbReference type="OrthoDB" id="2020073at2759"/>
<dbReference type="EMBL" id="CAJOBC010000006">
    <property type="protein sequence ID" value="CAF3515830.1"/>
    <property type="molecule type" value="Genomic_DNA"/>
</dbReference>
<comment type="cofactor">
    <cofactor evidence="12 14">
        <name>Mg(2+)</name>
        <dbReference type="ChEBI" id="CHEBI:18420"/>
    </cofactor>
    <text evidence="12 14">Binds 1 Mg(2+) ion per subunit.</text>
</comment>
<evidence type="ECO:0000256" key="14">
    <source>
        <dbReference type="PIRSR" id="PIRSR001558-2"/>
    </source>
</evidence>
<dbReference type="Gene3D" id="3.30.1490.80">
    <property type="match status" value="1"/>
</dbReference>
<evidence type="ECO:0000259" key="15">
    <source>
        <dbReference type="Pfam" id="PF03199"/>
    </source>
</evidence>
<dbReference type="Gene3D" id="3.30.470.20">
    <property type="entry name" value="ATP-grasp fold, B domain"/>
    <property type="match status" value="1"/>
</dbReference>
<evidence type="ECO:0000256" key="3">
    <source>
        <dbReference type="ARBA" id="ARBA00012214"/>
    </source>
</evidence>
<dbReference type="InterPro" id="IPR014049">
    <property type="entry name" value="Glutathione_synthase_N_euk"/>
</dbReference>
<dbReference type="SUPFAM" id="SSF56059">
    <property type="entry name" value="Glutathione synthetase ATP-binding domain-like"/>
    <property type="match status" value="1"/>
</dbReference>
<evidence type="ECO:0000256" key="1">
    <source>
        <dbReference type="ARBA" id="ARBA00004965"/>
    </source>
</evidence>
<dbReference type="Pfam" id="PF03917">
    <property type="entry name" value="GSH_synth_ATP"/>
    <property type="match status" value="1"/>
</dbReference>
<feature type="binding site" evidence="13">
    <location>
        <position position="206"/>
    </location>
    <ligand>
        <name>substrate</name>
    </ligand>
</feature>
<dbReference type="AlphaFoldDB" id="A0A813NN78"/>
<evidence type="ECO:0000256" key="9">
    <source>
        <dbReference type="ARBA" id="ARBA00022840"/>
    </source>
</evidence>
<protein>
    <recommendedName>
        <fullName evidence="4 12">Glutathione synthetase</fullName>
        <shortName evidence="12">GSH-S</shortName>
        <ecNumber evidence="3 12">6.3.2.3</ecNumber>
    </recommendedName>
</protein>
<comment type="catalytic activity">
    <reaction evidence="11">
        <text>gamma-L-glutamyl-L-cysteine + glycine + ATP = glutathione + ADP + phosphate + H(+)</text>
        <dbReference type="Rhea" id="RHEA:13557"/>
        <dbReference type="ChEBI" id="CHEBI:15378"/>
        <dbReference type="ChEBI" id="CHEBI:30616"/>
        <dbReference type="ChEBI" id="CHEBI:43474"/>
        <dbReference type="ChEBI" id="CHEBI:57305"/>
        <dbReference type="ChEBI" id="CHEBI:57925"/>
        <dbReference type="ChEBI" id="CHEBI:58173"/>
        <dbReference type="ChEBI" id="CHEBI:456216"/>
        <dbReference type="EC" id="6.3.2.3"/>
    </reaction>
    <physiologicalReaction direction="left-to-right" evidence="11">
        <dbReference type="Rhea" id="RHEA:13558"/>
    </physiologicalReaction>
</comment>
<feature type="binding site" evidence="13">
    <location>
        <position position="442"/>
    </location>
    <ligand>
        <name>ATP</name>
        <dbReference type="ChEBI" id="CHEBI:30616"/>
    </ligand>
</feature>
<comment type="pathway">
    <text evidence="1 12">Sulfur metabolism; glutathione biosynthesis; glutathione from L-cysteine and L-glutamate: step 2/2.</text>
</comment>
<evidence type="ECO:0000313" key="17">
    <source>
        <dbReference type="EMBL" id="CAF3515830.1"/>
    </source>
</evidence>
<accession>A0A813NN78</accession>
<evidence type="ECO:0000256" key="5">
    <source>
        <dbReference type="ARBA" id="ARBA00022598"/>
    </source>
</evidence>
<dbReference type="Gene3D" id="3.30.1490.50">
    <property type="match status" value="1"/>
</dbReference>
<dbReference type="InterPro" id="IPR014042">
    <property type="entry name" value="Glutathione_synthase_a-hlx"/>
</dbReference>
<evidence type="ECO:0000313" key="16">
    <source>
        <dbReference type="EMBL" id="CAF0737807.1"/>
    </source>
</evidence>
<feature type="binding site" evidence="13">
    <location>
        <position position="440"/>
    </location>
    <ligand>
        <name>substrate</name>
    </ligand>
</feature>
<evidence type="ECO:0000256" key="10">
    <source>
        <dbReference type="ARBA" id="ARBA00022842"/>
    </source>
</evidence>
<feature type="domain" description="Glutathione synthase substrate-binding" evidence="15">
    <location>
        <begin position="190"/>
        <end position="291"/>
    </location>
</feature>
<keyword evidence="8 12" id="KW-0547">Nucleotide-binding</keyword>
<evidence type="ECO:0000256" key="7">
    <source>
        <dbReference type="ARBA" id="ARBA00022723"/>
    </source>
</evidence>
<name>A0A813NN78_9BILA</name>
<organism evidence="16 18">
    <name type="scientific">Didymodactylos carnosus</name>
    <dbReference type="NCBI Taxonomy" id="1234261"/>
    <lineage>
        <taxon>Eukaryota</taxon>
        <taxon>Metazoa</taxon>
        <taxon>Spiralia</taxon>
        <taxon>Gnathifera</taxon>
        <taxon>Rotifera</taxon>
        <taxon>Eurotatoria</taxon>
        <taxon>Bdelloidea</taxon>
        <taxon>Philodinida</taxon>
        <taxon>Philodinidae</taxon>
        <taxon>Didymodactylos</taxon>
    </lineage>
</organism>
<dbReference type="Proteomes" id="UP000663829">
    <property type="component" value="Unassembled WGS sequence"/>
</dbReference>
<dbReference type="GO" id="GO:0043295">
    <property type="term" value="F:glutathione binding"/>
    <property type="evidence" value="ECO:0007669"/>
    <property type="project" value="UniProtKB-UniRule"/>
</dbReference>
<dbReference type="Gene3D" id="1.10.1080.10">
    <property type="entry name" value="Glutathione Synthetase, Chain A, domain 3"/>
    <property type="match status" value="1"/>
</dbReference>
<keyword evidence="5 12" id="KW-0436">Ligase</keyword>
<dbReference type="Pfam" id="PF03199">
    <property type="entry name" value="GSH_synthase"/>
    <property type="match status" value="1"/>
</dbReference>
<keyword evidence="18" id="KW-1185">Reference proteome</keyword>
<reference evidence="16" key="1">
    <citation type="submission" date="2021-02" db="EMBL/GenBank/DDBJ databases">
        <authorList>
            <person name="Nowell W R."/>
        </authorList>
    </citation>
    <scope>NUCLEOTIDE SEQUENCE</scope>
</reference>
<keyword evidence="6 12" id="KW-0317">Glutathione biosynthesis</keyword>
<dbReference type="GO" id="GO:0005524">
    <property type="term" value="F:ATP binding"/>
    <property type="evidence" value="ECO:0007669"/>
    <property type="project" value="UniProtKB-UniRule"/>
</dbReference>
<feature type="binding site" evidence="13">
    <location>
        <position position="415"/>
    </location>
    <ligand>
        <name>ATP</name>
        <dbReference type="ChEBI" id="CHEBI:30616"/>
    </ligand>
</feature>
<dbReference type="Gene3D" id="3.40.50.1760">
    <property type="entry name" value="Glutathione synthase, substrate-binding domain superfamily, eukaryotic"/>
    <property type="match status" value="1"/>
</dbReference>
<feature type="binding site" evidence="14">
    <location>
        <position position="358"/>
    </location>
    <ligand>
        <name>Mg(2+)</name>
        <dbReference type="ChEBI" id="CHEBI:18420"/>
    </ligand>
</feature>
<keyword evidence="7 12" id="KW-0479">Metal-binding</keyword>
<evidence type="ECO:0000256" key="2">
    <source>
        <dbReference type="ARBA" id="ARBA00010385"/>
    </source>
</evidence>
<feature type="binding site" evidence="13">
    <location>
        <position position="294"/>
    </location>
    <ligand>
        <name>ATP</name>
        <dbReference type="ChEBI" id="CHEBI:30616"/>
    </ligand>
</feature>
<comment type="similarity">
    <text evidence="2 12">Belongs to the eukaryotic GSH synthase family.</text>
</comment>
<evidence type="ECO:0000313" key="18">
    <source>
        <dbReference type="Proteomes" id="UP000663829"/>
    </source>
</evidence>
<proteinExistence type="inferred from homology"/>
<dbReference type="GO" id="GO:0005829">
    <property type="term" value="C:cytosol"/>
    <property type="evidence" value="ECO:0007669"/>
    <property type="project" value="TreeGrafter"/>
</dbReference>
<sequence length="466" mass="53324">MEGTVLHCCIAVIQSSSRWLSSPMPDTIIPYPFTLYPSPFPYHEYENACRMQYGINKLIYRLASNIDLLDSVLLGLVDCDDFVRKLQDISQQIQNLPYKSVAEGCIIRTDYMLQTNVNEEHFHKTRLRLIEINTIAVGLGGAAKLMSQWHNQFISDIDPTLSANLPSNESHDLIINLIYESWKIYDNVRAIILFVIPAREFNIGDQILIENGLMSLNENIFVKHVTFKEINQHASIDQSGNLYFMTLEVAVVYYRHGYDPRHFENETIWQSYLLLESSRSIKIPSIRYHLAGMKCFQMKLNFTDFLEKVYEHDQQSYYDDYRSVTEESFTIEQAATTDYLRNKIHVDPEGFYLKQNREGGGSVYCGKLLNDRISEIMEAKQNQRYFVMKRIIPPQYTNIIRSSNGELKECLTNSELGIFGAVISQGSNILYSKCGGSLLRSKPCEKIEGGIASGAGAIDSVILIKD</sequence>
<gene>
    <name evidence="16" type="ORF">GPM918_LOCUS82</name>
    <name evidence="17" type="ORF">SRO942_LOCUS83</name>
</gene>
<dbReference type="InterPro" id="IPR016185">
    <property type="entry name" value="PreATP-grasp_dom_sf"/>
</dbReference>
<dbReference type="GO" id="GO:0004363">
    <property type="term" value="F:glutathione synthase activity"/>
    <property type="evidence" value="ECO:0007669"/>
    <property type="project" value="UniProtKB-UniRule"/>
</dbReference>
<dbReference type="EMBL" id="CAJNOQ010000006">
    <property type="protein sequence ID" value="CAF0737807.1"/>
    <property type="molecule type" value="Genomic_DNA"/>
</dbReference>
<dbReference type="InterPro" id="IPR005615">
    <property type="entry name" value="Glutathione_synthase"/>
</dbReference>
<dbReference type="PANTHER" id="PTHR11130">
    <property type="entry name" value="GLUTATHIONE SYNTHETASE"/>
    <property type="match status" value="1"/>
</dbReference>
<dbReference type="InterPro" id="IPR014709">
    <property type="entry name" value="Glutathione_synthase_C_euk"/>
</dbReference>
<dbReference type="GO" id="GO:0000287">
    <property type="term" value="F:magnesium ion binding"/>
    <property type="evidence" value="ECO:0007669"/>
    <property type="project" value="UniProtKB-UniRule"/>
</dbReference>
<evidence type="ECO:0000256" key="12">
    <source>
        <dbReference type="PIRNR" id="PIRNR001558"/>
    </source>
</evidence>
<comment type="caution">
    <text evidence="16">The sequence shown here is derived from an EMBL/GenBank/DDBJ whole genome shotgun (WGS) entry which is preliminary data.</text>
</comment>
<evidence type="ECO:0000256" key="4">
    <source>
        <dbReference type="ARBA" id="ARBA00020821"/>
    </source>
</evidence>